<comment type="caution">
    <text evidence="3">The sequence shown here is derived from an EMBL/GenBank/DDBJ whole genome shotgun (WGS) entry which is preliminary data.</text>
</comment>
<evidence type="ECO:0000313" key="3">
    <source>
        <dbReference type="EMBL" id="KAF5656962.1"/>
    </source>
</evidence>
<gene>
    <name evidence="3" type="ORF">FHETE_10691</name>
</gene>
<dbReference type="InterPro" id="IPR046538">
    <property type="entry name" value="DUF6603"/>
</dbReference>
<accession>A0A8H5SUA4</accession>
<evidence type="ECO:0000313" key="4">
    <source>
        <dbReference type="Proteomes" id="UP000567885"/>
    </source>
</evidence>
<evidence type="ECO:0000256" key="1">
    <source>
        <dbReference type="SAM" id="MobiDB-lite"/>
    </source>
</evidence>
<organism evidence="3 4">
    <name type="scientific">Fusarium heterosporum</name>
    <dbReference type="NCBI Taxonomy" id="42747"/>
    <lineage>
        <taxon>Eukaryota</taxon>
        <taxon>Fungi</taxon>
        <taxon>Dikarya</taxon>
        <taxon>Ascomycota</taxon>
        <taxon>Pezizomycotina</taxon>
        <taxon>Sordariomycetes</taxon>
        <taxon>Hypocreomycetidae</taxon>
        <taxon>Hypocreales</taxon>
        <taxon>Nectriaceae</taxon>
        <taxon>Fusarium</taxon>
        <taxon>Fusarium heterosporum species complex</taxon>
    </lineage>
</organism>
<dbReference type="OrthoDB" id="5352492at2759"/>
<name>A0A8H5SUA4_FUSHE</name>
<dbReference type="Pfam" id="PF20248">
    <property type="entry name" value="DUF6603"/>
    <property type="match status" value="1"/>
</dbReference>
<feature type="domain" description="DUF6603" evidence="2">
    <location>
        <begin position="950"/>
        <end position="1471"/>
    </location>
</feature>
<keyword evidence="4" id="KW-1185">Reference proteome</keyword>
<evidence type="ECO:0000259" key="2">
    <source>
        <dbReference type="Pfam" id="PF20248"/>
    </source>
</evidence>
<feature type="region of interest" description="Disordered" evidence="1">
    <location>
        <begin position="925"/>
        <end position="951"/>
    </location>
</feature>
<sequence length="1689" mass="178019">MGQLKDSSDKPGDLPPRALALRQTAVAASGDGQQYTIYSSTAGQAPGDNVMILATGSSTDAFVGSMNTAKCIILTERPDPTASFDASDQTLQWLTSIDSGVTANLTLDDNNNINSFAIQFQSPWSLSFSSDETTLGTTFAPPGVPTTPVTPRIPIPGIDEAGDMLTLGLDFTKLSSDGISATVTDLFNDVGQSTMISLLPPGIAGLVVNLFQPTPSSSTGQRNALWFVPGQAMQTTVRLQFDIPLLNALRSLLEDTLKGFTINSTSAIYRKVTTLANTEKGKQPVSQGSVTFNVDCSVQAKIVNPLPPVEITAGVEFAAGGIGLTLMFTTKNPLAGILQWLVSLTNDSTIETFVNTMLKQAEGGTTIFSSADLRRLSVELEYPSGPSEPPTLSAFRLDIEVTANFGQPSPGSSAENVVFLVSYNWDTTSGGLGILAGQLWNNFDTSLNQDLQPDMEVWTVLQPLTSNPANAIQIASLIPTQQVLNIPDTLPSEISRAYVSVSQNSFAAGGTVQANTVSASSVPQPYLGQVNLDTSFTWGESSDFTLDVSFAAGITPSTTSITQTPTVMTGSLSYASATESWDLKGSLTGLYASTLAAFFDPSSSAQVSPLLGSIGIETLTVEYKYQAVNGQSVGNEFNINGSLLIADVELELNFQSTPTTTTFHAQLNSTDESATIGDILEGILGSDGDLDLPLFVTSTTMVAKNSGLFTLDIVKNVVKPAETGKDGSKPASDTAIEKSIVKSTASAEPATEPIPDAFLLIAQITLGDLGITFAQLHSTDWEAGAPSKRLIQVSIQGFPKASIDIPVVGTIDQPLDELYFLWVQDPSQSSSTAAPAAGLSRQDLSQLNNGLSSNPILFKDRYKTPSPGDLIMAAGCHFAVIIKDSKGVPSCLLDFTFLEPTPKPPTDVSVKGPVPVSGQEKALTPVATSAGDPPPDDSGTGGQSTQAPFKKTAGPLSISNVSLDYKNSTLEIVFDATFVMGPVGFSLLGFAVGLNFTSLDMPTPSASLQGMAASFNKPPLTIAGTIRHGDTGGIDYYSGGLIVGFDPWQFEAAGFFGTVTAADPFETIFVFAKLQGPLVTLEFAEISGVTGGFGYNSSVRNPTVDQVFQFPFIDNTELNGDALAVLQTLIDPGPAGWFQPVDKTYWMAAGMQVDAFKMLSIDAVLVVQFGSAITLSVFAIATADIPMSDADVKFAHVELGISAIADLTYGTLKIDAALSPNSFILSQDCHLTGGAALYYWFAAPQADATMTGNFVFTIGGYHQAFNIPIAYPNPSRLQINWSLTSDLSITGQAYFAITPQVCMGGGRLHAAFSAGPIGAWFDAFADFLINYKPFNFNAQGGLSVGVTFNIDFLFIHTHISCEIGAELYLWGPPVAGKVHVDFWVTSFDISFGASQTSSDAAILLQDFYLLVLQTSSQTQSASIESPSDNSSDITTQGHIFTATSGLMNTGDSTTVQPNSEWTVRGGSFTFTISCKMAVTSAIQGSTTVNPSSDNGVYSRPMQLTSPMTSTLTIVSSPDAAWRLASQTSSVPEALWGKYDASTDPLANGGNNNNITSLLNGSGGTVPLMMGIEVTAPKSIKSPDPFPPMDMQDASLDSISATDPFPALSDADTDWNPAAIQSDIQEQYEAVFNSWVSPVLGTGATASMASGWAQALGWNTQTFAAQAPIPPVIKANFDNLYIAAPLVTAI</sequence>
<protein>
    <recommendedName>
        <fullName evidence="2">DUF6603 domain-containing protein</fullName>
    </recommendedName>
</protein>
<dbReference type="Proteomes" id="UP000567885">
    <property type="component" value="Unassembled WGS sequence"/>
</dbReference>
<proteinExistence type="predicted"/>
<reference evidence="3 4" key="1">
    <citation type="submission" date="2020-05" db="EMBL/GenBank/DDBJ databases">
        <title>Identification and distribution of gene clusters putatively required for synthesis of sphingolipid metabolism inhibitors in phylogenetically diverse species of the filamentous fungus Fusarium.</title>
        <authorList>
            <person name="Kim H.-S."/>
            <person name="Busman M."/>
            <person name="Brown D.W."/>
            <person name="Divon H."/>
            <person name="Uhlig S."/>
            <person name="Proctor R.H."/>
        </authorList>
    </citation>
    <scope>NUCLEOTIDE SEQUENCE [LARGE SCALE GENOMIC DNA]</scope>
    <source>
        <strain evidence="3 4">NRRL 20693</strain>
    </source>
</reference>
<dbReference type="EMBL" id="JAAGWQ010000305">
    <property type="protein sequence ID" value="KAF5656962.1"/>
    <property type="molecule type" value="Genomic_DNA"/>
</dbReference>